<comment type="similarity">
    <text evidence="2">Belongs to the GTP cyclohydrolase IV family.</text>
</comment>
<dbReference type="HAMAP" id="MF_01527_B">
    <property type="entry name" value="GTP_cyclohydrol_B"/>
    <property type="match status" value="1"/>
</dbReference>
<dbReference type="InterPro" id="IPR022838">
    <property type="entry name" value="GTP_cyclohydrolase_FolE2"/>
</dbReference>
<evidence type="ECO:0000313" key="4">
    <source>
        <dbReference type="Proteomes" id="UP000255234"/>
    </source>
</evidence>
<dbReference type="STRING" id="1122216.GCA_000423385_01611"/>
<reference evidence="3 4" key="1">
    <citation type="submission" date="2018-06" db="EMBL/GenBank/DDBJ databases">
        <authorList>
            <consortium name="Pathogen Informatics"/>
            <person name="Doyle S."/>
        </authorList>
    </citation>
    <scope>NUCLEOTIDE SEQUENCE [LARGE SCALE GENOMIC DNA]</scope>
    <source>
        <strain evidence="3 4">NCTC10571</strain>
    </source>
</reference>
<dbReference type="AlphaFoldDB" id="A0A378NR83"/>
<evidence type="ECO:0000256" key="2">
    <source>
        <dbReference type="HAMAP-Rule" id="MF_01527"/>
    </source>
</evidence>
<proteinExistence type="inferred from homology"/>
<dbReference type="GO" id="GO:0046654">
    <property type="term" value="P:tetrahydrofolate biosynthetic process"/>
    <property type="evidence" value="ECO:0007669"/>
    <property type="project" value="UniProtKB-UniRule"/>
</dbReference>
<accession>A0A378NR83</accession>
<dbReference type="NCBIfam" id="NF010200">
    <property type="entry name" value="PRK13674.1-1"/>
    <property type="match status" value="1"/>
</dbReference>
<comment type="catalytic activity">
    <reaction evidence="2">
        <text>GTP + H2O = 7,8-dihydroneopterin 3'-triphosphate + formate + H(+)</text>
        <dbReference type="Rhea" id="RHEA:17473"/>
        <dbReference type="ChEBI" id="CHEBI:15377"/>
        <dbReference type="ChEBI" id="CHEBI:15378"/>
        <dbReference type="ChEBI" id="CHEBI:15740"/>
        <dbReference type="ChEBI" id="CHEBI:37565"/>
        <dbReference type="ChEBI" id="CHEBI:58462"/>
        <dbReference type="EC" id="3.5.4.16"/>
    </reaction>
</comment>
<evidence type="ECO:0000313" key="3">
    <source>
        <dbReference type="EMBL" id="STY70890.1"/>
    </source>
</evidence>
<dbReference type="GO" id="GO:0003934">
    <property type="term" value="F:GTP cyclohydrolase I activity"/>
    <property type="evidence" value="ECO:0007669"/>
    <property type="project" value="UniProtKB-UniRule"/>
</dbReference>
<comment type="function">
    <text evidence="2">Converts GTP to 7,8-dihydroneopterin triphosphate.</text>
</comment>
<dbReference type="RefSeq" id="WP_008538116.1">
    <property type="nucleotide sequence ID" value="NZ_UGPP01000001.1"/>
</dbReference>
<protein>
    <recommendedName>
        <fullName evidence="2">GTP cyclohydrolase FolE2</fullName>
        <ecNumber evidence="2">3.5.4.16</ecNumber>
    </recommendedName>
</protein>
<organism evidence="3 4">
    <name type="scientific">Megamonas hypermegale</name>
    <dbReference type="NCBI Taxonomy" id="158847"/>
    <lineage>
        <taxon>Bacteria</taxon>
        <taxon>Bacillati</taxon>
        <taxon>Bacillota</taxon>
        <taxon>Negativicutes</taxon>
        <taxon>Selenomonadales</taxon>
        <taxon>Selenomonadaceae</taxon>
        <taxon>Megamonas</taxon>
    </lineage>
</organism>
<name>A0A378NR83_9FIRM</name>
<dbReference type="GeneID" id="62778441"/>
<dbReference type="Proteomes" id="UP000255234">
    <property type="component" value="Unassembled WGS sequence"/>
</dbReference>
<dbReference type="Gene3D" id="3.10.270.10">
    <property type="entry name" value="Urate Oxidase"/>
    <property type="match status" value="1"/>
</dbReference>
<keyword evidence="1 2" id="KW-0378">Hydrolase</keyword>
<dbReference type="Pfam" id="PF02649">
    <property type="entry name" value="GCHY-1"/>
    <property type="match status" value="1"/>
</dbReference>
<feature type="site" description="May be catalytically important" evidence="2">
    <location>
        <position position="147"/>
    </location>
</feature>
<dbReference type="PANTHER" id="PTHR36445">
    <property type="entry name" value="GTP CYCLOHYDROLASE MPTA"/>
    <property type="match status" value="1"/>
</dbReference>
<dbReference type="EC" id="3.5.4.16" evidence="2"/>
<evidence type="ECO:0000256" key="1">
    <source>
        <dbReference type="ARBA" id="ARBA00022801"/>
    </source>
</evidence>
<comment type="pathway">
    <text evidence="2">Cofactor biosynthesis; 7,8-dihydroneopterin triphosphate biosynthesis; 7,8-dihydroneopterin triphosphate from GTP: step 1/1.</text>
</comment>
<dbReference type="EMBL" id="UGPP01000001">
    <property type="protein sequence ID" value="STY70890.1"/>
    <property type="molecule type" value="Genomic_DNA"/>
</dbReference>
<gene>
    <name evidence="2 3" type="primary">folE2</name>
    <name evidence="3" type="ORF">NCTC10571_01040</name>
</gene>
<sequence>MQDVQNRVDKRGIAIQRVGISDVYLPLQIKQEQHSQPVMARLKFTVDLPMEYKGTHMSRFQEILTKWHTNPIGQAEIGNILDEAITKLSSNSAHLSMSFKYFIEKTAPVSGKKSLLDLDCKVSAVKTASKNSMPFTLAIKIPVTSLCPCSKEISAYGAHNQRSIISVKINYDGKKTAINIKDIVSLIEAQASCPLYPLLKREDEKYVTEKAYENPKFVEDILRDCVLALRTLDDIHYFSVECENFESIHNHNAYASHVEYLK</sequence>
<dbReference type="PANTHER" id="PTHR36445:SF1">
    <property type="entry name" value="GTP CYCLOHYDROLASE MPTA"/>
    <property type="match status" value="1"/>
</dbReference>
<dbReference type="UniPathway" id="UPA00848">
    <property type="reaction ID" value="UER00151"/>
</dbReference>
<dbReference type="InterPro" id="IPR003801">
    <property type="entry name" value="GTP_cyclohydrolase_FolE2/MptA"/>
</dbReference>